<dbReference type="Proteomes" id="UP001163293">
    <property type="component" value="Chromosome"/>
</dbReference>
<evidence type="ECO:0000313" key="2">
    <source>
        <dbReference type="EMBL" id="UYV97356.1"/>
    </source>
</evidence>
<dbReference type="RefSeq" id="WP_021473005.1">
    <property type="nucleotide sequence ID" value="NZ_BDMH01000014.1"/>
</dbReference>
<organism evidence="2 3">
    <name type="scientific">Paenarthrobacter ureafaciens</name>
    <dbReference type="NCBI Taxonomy" id="37931"/>
    <lineage>
        <taxon>Bacteria</taxon>
        <taxon>Bacillati</taxon>
        <taxon>Actinomycetota</taxon>
        <taxon>Actinomycetes</taxon>
        <taxon>Micrococcales</taxon>
        <taxon>Micrococcaceae</taxon>
        <taxon>Paenarthrobacter</taxon>
    </lineage>
</organism>
<keyword evidence="3" id="KW-1185">Reference proteome</keyword>
<keyword evidence="1" id="KW-0812">Transmembrane</keyword>
<keyword evidence="1" id="KW-1133">Transmembrane helix</keyword>
<proteinExistence type="predicted"/>
<evidence type="ECO:0000256" key="1">
    <source>
        <dbReference type="SAM" id="Phobius"/>
    </source>
</evidence>
<feature type="transmembrane region" description="Helical" evidence="1">
    <location>
        <begin position="143"/>
        <end position="164"/>
    </location>
</feature>
<accession>A0AAX3EGZ4</accession>
<reference evidence="2" key="1">
    <citation type="submission" date="2022-07" db="EMBL/GenBank/DDBJ databases">
        <authorList>
            <person name="Wu T."/>
        </authorList>
    </citation>
    <scope>NUCLEOTIDE SEQUENCE</scope>
    <source>
        <strain evidence="2">SD-1</strain>
    </source>
</reference>
<evidence type="ECO:0000313" key="3">
    <source>
        <dbReference type="Proteomes" id="UP001163293"/>
    </source>
</evidence>
<protein>
    <recommendedName>
        <fullName evidence="4">ABC transporter permease</fullName>
    </recommendedName>
</protein>
<feature type="transmembrane region" description="Helical" evidence="1">
    <location>
        <begin position="29"/>
        <end position="47"/>
    </location>
</feature>
<feature type="transmembrane region" description="Helical" evidence="1">
    <location>
        <begin position="67"/>
        <end position="89"/>
    </location>
</feature>
<sequence>MSLYEVDVERRGRRRILWRWFLLHPRADYLWALILVLLWMAAALLFRQPLILEGVGPGARRTLFQTLATMAGATAGLTLTSVSMLINVLGKKSAPGQRELPLEKLTPTHRRQIGEVFLFAIPGLGLLLIASLITVVLEGDESRGLWIPEAVVFVFAFASALALLRVAWALRRVLAIATG</sequence>
<name>A0AAX3EGZ4_PAEUR</name>
<dbReference type="AlphaFoldDB" id="A0AAX3EGZ4"/>
<keyword evidence="1" id="KW-0472">Membrane</keyword>
<gene>
    <name evidence="2" type="ORF">NL394_20355</name>
</gene>
<feature type="transmembrane region" description="Helical" evidence="1">
    <location>
        <begin position="116"/>
        <end position="137"/>
    </location>
</feature>
<dbReference type="EMBL" id="CP101185">
    <property type="protein sequence ID" value="UYV97356.1"/>
    <property type="molecule type" value="Genomic_DNA"/>
</dbReference>
<evidence type="ECO:0008006" key="4">
    <source>
        <dbReference type="Google" id="ProtNLM"/>
    </source>
</evidence>